<dbReference type="Proteomes" id="UP001168821">
    <property type="component" value="Unassembled WGS sequence"/>
</dbReference>
<protein>
    <submittedName>
        <fullName evidence="1">Uncharacterized protein</fullName>
    </submittedName>
</protein>
<proteinExistence type="predicted"/>
<dbReference type="AlphaFoldDB" id="A0AA38IY21"/>
<evidence type="ECO:0000313" key="2">
    <source>
        <dbReference type="Proteomes" id="UP001168821"/>
    </source>
</evidence>
<organism evidence="1 2">
    <name type="scientific">Zophobas morio</name>
    <dbReference type="NCBI Taxonomy" id="2755281"/>
    <lineage>
        <taxon>Eukaryota</taxon>
        <taxon>Metazoa</taxon>
        <taxon>Ecdysozoa</taxon>
        <taxon>Arthropoda</taxon>
        <taxon>Hexapoda</taxon>
        <taxon>Insecta</taxon>
        <taxon>Pterygota</taxon>
        <taxon>Neoptera</taxon>
        <taxon>Endopterygota</taxon>
        <taxon>Coleoptera</taxon>
        <taxon>Polyphaga</taxon>
        <taxon>Cucujiformia</taxon>
        <taxon>Tenebrionidae</taxon>
        <taxon>Zophobas</taxon>
    </lineage>
</organism>
<accession>A0AA38IY21</accession>
<dbReference type="EMBL" id="JALNTZ010000002">
    <property type="protein sequence ID" value="KAJ3664195.1"/>
    <property type="molecule type" value="Genomic_DNA"/>
</dbReference>
<keyword evidence="2" id="KW-1185">Reference proteome</keyword>
<comment type="caution">
    <text evidence="1">The sequence shown here is derived from an EMBL/GenBank/DDBJ whole genome shotgun (WGS) entry which is preliminary data.</text>
</comment>
<gene>
    <name evidence="1" type="ORF">Zmor_008383</name>
</gene>
<name>A0AA38IY21_9CUCU</name>
<evidence type="ECO:0000313" key="1">
    <source>
        <dbReference type="EMBL" id="KAJ3664195.1"/>
    </source>
</evidence>
<sequence>MTKGPAIHVSTPHTCLSLDLSHHKLKTERHYIFARQQDSIMWLSKTFLFLVVTVFIADVPPTFSIDTHFIIKNFILADVVDTAIEIANPDDWEDGQGVKGNAMGLIIPLYRFVDLIEKLASDAESNYFNMTLYYNDASTDTFSANLRSAINEGAVDLQQSGDHRIAATALYNENTLLITINAE</sequence>
<reference evidence="1" key="1">
    <citation type="journal article" date="2023" name="G3 (Bethesda)">
        <title>Whole genome assemblies of Zophobas morio and Tenebrio molitor.</title>
        <authorList>
            <person name="Kaur S."/>
            <person name="Stinson S.A."/>
            <person name="diCenzo G.C."/>
        </authorList>
    </citation>
    <scope>NUCLEOTIDE SEQUENCE</scope>
    <source>
        <strain evidence="1">QUZm001</strain>
    </source>
</reference>